<gene>
    <name evidence="2" type="ORF">SAMN02745220_00476</name>
</gene>
<dbReference type="Proteomes" id="UP000184603">
    <property type="component" value="Unassembled WGS sequence"/>
</dbReference>
<dbReference type="OrthoDB" id="9852855at2"/>
<keyword evidence="1" id="KW-1133">Transmembrane helix</keyword>
<evidence type="ECO:0008006" key="4">
    <source>
        <dbReference type="Google" id="ProtNLM"/>
    </source>
</evidence>
<dbReference type="AlphaFoldDB" id="A0A1M7XXM0"/>
<protein>
    <recommendedName>
        <fullName evidence="4">LemA protein</fullName>
    </recommendedName>
</protein>
<accession>A0A1M7XXM0</accession>
<evidence type="ECO:0000313" key="2">
    <source>
        <dbReference type="EMBL" id="SHO43697.1"/>
    </source>
</evidence>
<dbReference type="RefSeq" id="WP_143170614.1">
    <property type="nucleotide sequence ID" value="NZ_FRFE01000002.1"/>
</dbReference>
<evidence type="ECO:0000256" key="1">
    <source>
        <dbReference type="SAM" id="Phobius"/>
    </source>
</evidence>
<keyword evidence="1" id="KW-0812">Transmembrane</keyword>
<organism evidence="2 3">
    <name type="scientific">Desulfopila aestuarii DSM 18488</name>
    <dbReference type="NCBI Taxonomy" id="1121416"/>
    <lineage>
        <taxon>Bacteria</taxon>
        <taxon>Pseudomonadati</taxon>
        <taxon>Thermodesulfobacteriota</taxon>
        <taxon>Desulfobulbia</taxon>
        <taxon>Desulfobulbales</taxon>
        <taxon>Desulfocapsaceae</taxon>
        <taxon>Desulfopila</taxon>
    </lineage>
</organism>
<proteinExistence type="predicted"/>
<sequence length="151" mass="16919">MKRLPRYILLIAGLMFVHGCAVYAVYGLYKTVTEVNTALTQVDSSINRIQRVLNEGKELHRAAEDGKLITTLAEKIPTLIQDEVELAAQEKIKTLSGALQLSSILFTRNAEEENLNGATKTFNDMKTTANEFADYMNELSESADLPLNRRR</sequence>
<dbReference type="EMBL" id="FRFE01000002">
    <property type="protein sequence ID" value="SHO43697.1"/>
    <property type="molecule type" value="Genomic_DNA"/>
</dbReference>
<feature type="transmembrane region" description="Helical" evidence="1">
    <location>
        <begin position="7"/>
        <end position="29"/>
    </location>
</feature>
<reference evidence="2 3" key="1">
    <citation type="submission" date="2016-12" db="EMBL/GenBank/DDBJ databases">
        <authorList>
            <person name="Song W.-J."/>
            <person name="Kurnit D.M."/>
        </authorList>
    </citation>
    <scope>NUCLEOTIDE SEQUENCE [LARGE SCALE GENOMIC DNA]</scope>
    <source>
        <strain evidence="2 3">DSM 18488</strain>
    </source>
</reference>
<keyword evidence="3" id="KW-1185">Reference proteome</keyword>
<keyword evidence="1" id="KW-0472">Membrane</keyword>
<name>A0A1M7XXM0_9BACT</name>
<evidence type="ECO:0000313" key="3">
    <source>
        <dbReference type="Proteomes" id="UP000184603"/>
    </source>
</evidence>